<evidence type="ECO:0000313" key="19">
    <source>
        <dbReference type="Proteomes" id="UP001155241"/>
    </source>
</evidence>
<dbReference type="PANTHER" id="PTHR43152">
    <property type="entry name" value="UVRABC SYSTEM PROTEIN A"/>
    <property type="match status" value="1"/>
</dbReference>
<name>A0A9X2FFE1_9BACT</name>
<keyword evidence="9" id="KW-0862">Zinc</keyword>
<dbReference type="GO" id="GO:0016887">
    <property type="term" value="F:ATP hydrolysis activity"/>
    <property type="evidence" value="ECO:0007669"/>
    <property type="project" value="InterPro"/>
</dbReference>
<dbReference type="GO" id="GO:0005524">
    <property type="term" value="F:ATP binding"/>
    <property type="evidence" value="ECO:0007669"/>
    <property type="project" value="UniProtKB-KW"/>
</dbReference>
<comment type="subcellular location">
    <subcellularLocation>
        <location evidence="1">Cytoplasm</location>
    </subcellularLocation>
</comment>
<dbReference type="InterPro" id="IPR003593">
    <property type="entry name" value="AAA+_ATPase"/>
</dbReference>
<dbReference type="InterPro" id="IPR003439">
    <property type="entry name" value="ABC_transporter-like_ATP-bd"/>
</dbReference>
<dbReference type="Gene3D" id="3.40.50.300">
    <property type="entry name" value="P-loop containing nucleotide triphosphate hydrolases"/>
    <property type="match status" value="2"/>
</dbReference>
<feature type="domain" description="ABC transporter" evidence="17">
    <location>
        <begin position="600"/>
        <end position="928"/>
    </location>
</feature>
<keyword evidence="19" id="KW-1185">Reference proteome</keyword>
<evidence type="ECO:0000256" key="7">
    <source>
        <dbReference type="ARBA" id="ARBA00022769"/>
    </source>
</evidence>
<evidence type="ECO:0000256" key="9">
    <source>
        <dbReference type="ARBA" id="ARBA00022833"/>
    </source>
</evidence>
<evidence type="ECO:0000256" key="1">
    <source>
        <dbReference type="ARBA" id="ARBA00004496"/>
    </source>
</evidence>
<proteinExistence type="inferred from homology"/>
<dbReference type="PANTHER" id="PTHR43152:SF3">
    <property type="entry name" value="UVRABC SYSTEM PROTEIN A"/>
    <property type="match status" value="1"/>
</dbReference>
<keyword evidence="18" id="KW-0378">Hydrolase</keyword>
<dbReference type="NCBIfam" id="NF001503">
    <property type="entry name" value="PRK00349.1"/>
    <property type="match status" value="1"/>
</dbReference>
<evidence type="ECO:0000256" key="16">
    <source>
        <dbReference type="ARBA" id="ARBA00042156"/>
    </source>
</evidence>
<dbReference type="GO" id="GO:0005737">
    <property type="term" value="C:cytoplasm"/>
    <property type="evidence" value="ECO:0007669"/>
    <property type="project" value="UniProtKB-SubCell"/>
</dbReference>
<evidence type="ECO:0000256" key="2">
    <source>
        <dbReference type="ARBA" id="ARBA00022490"/>
    </source>
</evidence>
<evidence type="ECO:0000259" key="17">
    <source>
        <dbReference type="PROSITE" id="PS50893"/>
    </source>
</evidence>
<evidence type="ECO:0000256" key="11">
    <source>
        <dbReference type="ARBA" id="ARBA00022881"/>
    </source>
</evidence>
<dbReference type="Gene3D" id="1.10.8.280">
    <property type="entry name" value="ABC transporter ATPase domain-like"/>
    <property type="match status" value="1"/>
</dbReference>
<evidence type="ECO:0000256" key="10">
    <source>
        <dbReference type="ARBA" id="ARBA00022840"/>
    </source>
</evidence>
<feature type="domain" description="ABC transporter" evidence="17">
    <location>
        <begin position="294"/>
        <end position="580"/>
    </location>
</feature>
<evidence type="ECO:0000256" key="5">
    <source>
        <dbReference type="ARBA" id="ARBA00022741"/>
    </source>
</evidence>
<evidence type="ECO:0000256" key="8">
    <source>
        <dbReference type="ARBA" id="ARBA00022771"/>
    </source>
</evidence>
<keyword evidence="2" id="KW-0963">Cytoplasm</keyword>
<dbReference type="GO" id="GO:0008270">
    <property type="term" value="F:zinc ion binding"/>
    <property type="evidence" value="ECO:0007669"/>
    <property type="project" value="UniProtKB-KW"/>
</dbReference>
<evidence type="ECO:0000256" key="3">
    <source>
        <dbReference type="ARBA" id="ARBA00022723"/>
    </source>
</evidence>
<evidence type="ECO:0000256" key="15">
    <source>
        <dbReference type="ARBA" id="ARBA00039316"/>
    </source>
</evidence>
<keyword evidence="7" id="KW-0228">DNA excision</keyword>
<dbReference type="NCBIfam" id="TIGR00630">
    <property type="entry name" value="uvra"/>
    <property type="match status" value="1"/>
</dbReference>
<dbReference type="InterPro" id="IPR013815">
    <property type="entry name" value="ATP_grasp_subdomain_1"/>
</dbReference>
<comment type="caution">
    <text evidence="18">The sequence shown here is derived from an EMBL/GenBank/DDBJ whole genome shotgun (WGS) entry which is preliminary data.</text>
</comment>
<protein>
    <recommendedName>
        <fullName evidence="15">UvrABC system protein A</fullName>
    </recommendedName>
    <alternativeName>
        <fullName evidence="16">Excinuclease ABC subunit A</fullName>
    </alternativeName>
</protein>
<comment type="similarity">
    <text evidence="14">Belongs to the ABC transporter superfamily. UvrA family.</text>
</comment>
<dbReference type="GO" id="GO:0003677">
    <property type="term" value="F:DNA binding"/>
    <property type="evidence" value="ECO:0007669"/>
    <property type="project" value="UniProtKB-KW"/>
</dbReference>
<evidence type="ECO:0000256" key="12">
    <source>
        <dbReference type="ARBA" id="ARBA00023125"/>
    </source>
</evidence>
<dbReference type="PROSITE" id="PS00211">
    <property type="entry name" value="ABC_TRANSPORTER_1"/>
    <property type="match status" value="2"/>
</dbReference>
<dbReference type="InterPro" id="IPR017871">
    <property type="entry name" value="ABC_transporter-like_CS"/>
</dbReference>
<keyword evidence="4" id="KW-0677">Repeat</keyword>
<dbReference type="SUPFAM" id="SSF52540">
    <property type="entry name" value="P-loop containing nucleoside triphosphate hydrolases"/>
    <property type="match status" value="2"/>
</dbReference>
<dbReference type="InterPro" id="IPR027417">
    <property type="entry name" value="P-loop_NTPase"/>
</dbReference>
<organism evidence="18 19">
    <name type="scientific">Aeoliella straminimaris</name>
    <dbReference type="NCBI Taxonomy" id="2954799"/>
    <lineage>
        <taxon>Bacteria</taxon>
        <taxon>Pseudomonadati</taxon>
        <taxon>Planctomycetota</taxon>
        <taxon>Planctomycetia</taxon>
        <taxon>Pirellulales</taxon>
        <taxon>Lacipirellulaceae</taxon>
        <taxon>Aeoliella</taxon>
    </lineage>
</organism>
<dbReference type="GO" id="GO:0004518">
    <property type="term" value="F:nuclease activity"/>
    <property type="evidence" value="ECO:0007669"/>
    <property type="project" value="UniProtKB-KW"/>
</dbReference>
<dbReference type="Gene3D" id="1.20.1580.10">
    <property type="entry name" value="ABC transporter ATPase like domain"/>
    <property type="match status" value="2"/>
</dbReference>
<dbReference type="InterPro" id="IPR004602">
    <property type="entry name" value="UvrA"/>
</dbReference>
<dbReference type="GO" id="GO:0006289">
    <property type="term" value="P:nucleotide-excision repair"/>
    <property type="evidence" value="ECO:0007669"/>
    <property type="project" value="InterPro"/>
</dbReference>
<dbReference type="SMART" id="SM00382">
    <property type="entry name" value="AAA"/>
    <property type="match status" value="2"/>
</dbReference>
<keyword evidence="10" id="KW-0067">ATP-binding</keyword>
<evidence type="ECO:0000313" key="18">
    <source>
        <dbReference type="EMBL" id="MCO6047017.1"/>
    </source>
</evidence>
<keyword evidence="5" id="KW-0547">Nucleotide-binding</keyword>
<dbReference type="RefSeq" id="WP_252855130.1">
    <property type="nucleotide sequence ID" value="NZ_JAMXLR010000087.1"/>
</dbReference>
<dbReference type="Proteomes" id="UP001155241">
    <property type="component" value="Unassembled WGS sequence"/>
</dbReference>
<keyword evidence="3" id="KW-0479">Metal-binding</keyword>
<dbReference type="PROSITE" id="PS50893">
    <property type="entry name" value="ABC_TRANSPORTER_2"/>
    <property type="match status" value="2"/>
</dbReference>
<dbReference type="AlphaFoldDB" id="A0A9X2FFE1"/>
<evidence type="ECO:0000256" key="13">
    <source>
        <dbReference type="ARBA" id="ARBA00023204"/>
    </source>
</evidence>
<evidence type="ECO:0000256" key="4">
    <source>
        <dbReference type="ARBA" id="ARBA00022737"/>
    </source>
</evidence>
<dbReference type="EMBL" id="JAMXLR010000087">
    <property type="protein sequence ID" value="MCO6047017.1"/>
    <property type="molecule type" value="Genomic_DNA"/>
</dbReference>
<keyword evidence="6" id="KW-0227">DNA damage</keyword>
<keyword evidence="13" id="KW-0234">DNA repair</keyword>
<evidence type="ECO:0000256" key="6">
    <source>
        <dbReference type="ARBA" id="ARBA00022763"/>
    </source>
</evidence>
<dbReference type="InterPro" id="IPR041552">
    <property type="entry name" value="UvrA_DNA-bd"/>
</dbReference>
<dbReference type="GO" id="GO:0009380">
    <property type="term" value="C:excinuclease repair complex"/>
    <property type="evidence" value="ECO:0007669"/>
    <property type="project" value="InterPro"/>
</dbReference>
<dbReference type="Gene3D" id="3.30.1490.20">
    <property type="entry name" value="ATP-grasp fold, A domain"/>
    <property type="match status" value="1"/>
</dbReference>
<keyword evidence="8" id="KW-0863">Zinc-finger</keyword>
<gene>
    <name evidence="18" type="primary">uvrA</name>
    <name evidence="18" type="ORF">NG895_24220</name>
</gene>
<dbReference type="InterPro" id="IPR041102">
    <property type="entry name" value="UvrA_inter"/>
</dbReference>
<dbReference type="Pfam" id="PF17755">
    <property type="entry name" value="UvrA_DNA-bind"/>
    <property type="match status" value="1"/>
</dbReference>
<keyword evidence="11" id="KW-0267">Excision nuclease</keyword>
<dbReference type="Pfam" id="PF17760">
    <property type="entry name" value="UvrA_inter"/>
    <property type="match status" value="1"/>
</dbReference>
<keyword evidence="12" id="KW-0238">DNA-binding</keyword>
<dbReference type="CDD" id="cd03271">
    <property type="entry name" value="ABC_UvrA_II"/>
    <property type="match status" value="1"/>
</dbReference>
<sequence length="931" mass="101490">MPPIADSPNGHIRIRGARTHNLANVDVDIPRNQLVVITGVSGSGKSSLAFDTLLAEGQRQYIDSLSVYTRQFFDQMERPDVESIEGLQPAVAVDQNTGSHNARSTVGTVTEVYDHLRVLFSRAGSLACPDCDTVIEQQSPDEIEQAIAAMPNESRVMIVSPLVRGRKGKHSDVLDSARKAGFARVRIDGTTYPIDEVPELGARKTHDISAVVDRIVIREGIEKRLTESVRLALKHGEGVMEIVYQIREDGQKSDEWHERVFSTQFACPRCGASVAEVEPRTFSFNSPYGACPECSGLGISEGFDPELVLPDLSKSIAGGAIAPWRGEAKTRAEKHRKLLAGFDTETPLESWTEKRLQELLTGDGKKFRGLLLELEIEYAGAKREKLREQLATFRGEVTCADCRGSRLGRASRTSRVGGKTIDQVTALTISAAREFFSTVEFDAERAPIAQPLVREIQHRLAYLAKAGVGYLALDRRADTLSGGELQRVRLATAIGSGLVGVMYLLDEPSIGLHPRDNGRLIETLRELQQQGNSVIVVEHEEAFMRAADYLIDCGPGAGRNGGHVVATGTPDEVAASEQSLTGRYLSNHAGNGYREPRKPRKTKRLVLEGATLHNLQDVTLDIPLGLMTCVTGVSGSGKSSLVIETLARQLARQLHNAIAKPGPFRSLRGTAALDRAVLVDQSPIGRTPRSNAATYTGIFDDIRKIFAGTKLARQRGWKIGRFSFNVSGGRCEECQGQGLKKIEMNFLPDLFIECPTCHGARFNRETLRVTYRGKSIADVLDLSIADAVEFFENFANVRRLLQALVDVGLGYLPLGQPSTTLSGGEAQRIKLATELGRPASGHTLYILDEPTTGLHPHNVEQLLSVLHQLVDAGNTVVVIEHQTSVMRSADWLVDLGPEGGADGGRLVFAGPPADIAECQESHTGSWLREHL</sequence>
<accession>A0A9X2FFE1</accession>
<evidence type="ECO:0000256" key="14">
    <source>
        <dbReference type="ARBA" id="ARBA00038000"/>
    </source>
</evidence>
<reference evidence="18" key="1">
    <citation type="submission" date="2022-06" db="EMBL/GenBank/DDBJ databases">
        <title>Aeoliella straminimaris, a novel planctomycete from sediments.</title>
        <authorList>
            <person name="Vitorino I.R."/>
            <person name="Lage O.M."/>
        </authorList>
    </citation>
    <scope>NUCLEOTIDE SEQUENCE</scope>
    <source>
        <strain evidence="18">ICT_H6.2</strain>
    </source>
</reference>